<evidence type="ECO:0000313" key="2">
    <source>
        <dbReference type="Proteomes" id="UP000710815"/>
    </source>
</evidence>
<evidence type="ECO:0000313" key="1">
    <source>
        <dbReference type="EMBL" id="MCH9275658.1"/>
    </source>
</evidence>
<keyword evidence="2" id="KW-1185">Reference proteome</keyword>
<reference evidence="1 2" key="2">
    <citation type="journal article" date="2021" name="Syst. Appl. Microbiol.">
        <title>Phylogenetic classification of ten novel species belonging to the genus Bifidobacterium comprising B. phasiani sp. nov., B. pongonis sp. nov., B. saguinibicoloris sp. nov., B. colobi sp. nov., B. simiiventris sp. nov., B. santillanense sp. nov., B. miconis sp. nov., B. amazonense sp. nov., B. pluvialisilvae sp. nov., and B. miconisargentati sp. nov.</title>
        <authorList>
            <person name="Lugli G.A."/>
            <person name="Calvete-Torre I."/>
            <person name="Alessandri G."/>
            <person name="Milani C."/>
            <person name="Turroni F."/>
            <person name="Laiolo P."/>
            <person name="Ossiprandi M.C."/>
            <person name="Margolles A."/>
            <person name="Ruiz L."/>
            <person name="Ventura M."/>
        </authorList>
    </citation>
    <scope>NUCLEOTIDE SEQUENCE [LARGE SCALE GENOMIC DNA]</scope>
    <source>
        <strain evidence="1 2">MA1</strain>
    </source>
</reference>
<protein>
    <submittedName>
        <fullName evidence="1">Uncharacterized protein</fullName>
    </submittedName>
</protein>
<accession>A0ABS9VU83</accession>
<dbReference type="RefSeq" id="WP_241513419.1">
    <property type="nucleotide sequence ID" value="NZ_JAFEJT020000015.1"/>
</dbReference>
<dbReference type="EMBL" id="JAFEJT020000015">
    <property type="protein sequence ID" value="MCH9275658.1"/>
    <property type="molecule type" value="Genomic_DNA"/>
</dbReference>
<proteinExistence type="predicted"/>
<sequence length="125" mass="13378">MKKGTAMKDNPILNDESVRRKRAAINMFMPILNAVCGDDRPLVVEVTAHRMGDEPVPFGTVTLAPGAGAVVGEIHANELEICFVGMVLSLYGDVLTRTGIQLAESSDGADNYMVCERDAATPTDL</sequence>
<dbReference type="Proteomes" id="UP000710815">
    <property type="component" value="Unassembled WGS sequence"/>
</dbReference>
<comment type="caution">
    <text evidence="1">The sequence shown here is derived from an EMBL/GenBank/DDBJ whole genome shotgun (WGS) entry which is preliminary data.</text>
</comment>
<gene>
    <name evidence="1" type="ORF">JS533_005140</name>
</gene>
<organism evidence="1 2">
    <name type="scientific">Bifidobacterium amazonense</name>
    <dbReference type="NCBI Taxonomy" id="2809027"/>
    <lineage>
        <taxon>Bacteria</taxon>
        <taxon>Bacillati</taxon>
        <taxon>Actinomycetota</taxon>
        <taxon>Actinomycetes</taxon>
        <taxon>Bifidobacteriales</taxon>
        <taxon>Bifidobacteriaceae</taxon>
        <taxon>Bifidobacterium</taxon>
    </lineage>
</organism>
<name>A0ABS9VU83_9BIFI</name>
<reference evidence="1 2" key="1">
    <citation type="journal article" date="2021" name="Environ. Microbiol.">
        <title>Genetic insights into the dark matter of the mammalian gut microbiota through targeted genome reconstruction.</title>
        <authorList>
            <person name="Lugli G.A."/>
            <person name="Alessandri G."/>
            <person name="Milani C."/>
            <person name="Viappiani A."/>
            <person name="Fontana F."/>
            <person name="Tarracchini C."/>
            <person name="Mancabelli L."/>
            <person name="Argentini C."/>
            <person name="Ruiz L."/>
            <person name="Margolles A."/>
            <person name="van Sinderen D."/>
            <person name="Turroni F."/>
            <person name="Ventura M."/>
        </authorList>
    </citation>
    <scope>NUCLEOTIDE SEQUENCE [LARGE SCALE GENOMIC DNA]</scope>
    <source>
        <strain evidence="1 2">MA1</strain>
    </source>
</reference>